<dbReference type="AlphaFoldDB" id="A0A9R1TQW5"/>
<name>A0A9R1TQW5_9HYME</name>
<dbReference type="Proteomes" id="UP000694866">
    <property type="component" value="Unplaced"/>
</dbReference>
<dbReference type="OrthoDB" id="8057024at2759"/>
<evidence type="ECO:0000313" key="2">
    <source>
        <dbReference type="RefSeq" id="XP_011313635.1"/>
    </source>
</evidence>
<dbReference type="RefSeq" id="XP_011313635.1">
    <property type="nucleotide sequence ID" value="XM_011315333.1"/>
</dbReference>
<dbReference type="InterPro" id="IPR008042">
    <property type="entry name" value="Retrotrans_Pao"/>
</dbReference>
<gene>
    <name evidence="2" type="primary">LOC105273098</name>
</gene>
<dbReference type="KEGG" id="fas:105273098"/>
<reference evidence="2" key="1">
    <citation type="submission" date="2025-08" db="UniProtKB">
        <authorList>
            <consortium name="RefSeq"/>
        </authorList>
    </citation>
    <scope>IDENTIFICATION</scope>
    <source>
        <strain evidence="2">USDA-PBARC FA_bdor</strain>
        <tissue evidence="2">Whole organism</tissue>
    </source>
</reference>
<sequence length="335" mass="38073">YKSRDFNTSTITKRIVSSEVAQIFDPLGFLAPVIVQGKILLQDLWKLKVNWDDPLPADYQARWRTFREELTALNRITVPRWLRISPRASNIQIHGFADASNVAMSAVVYIRTETFNEQKSTVMVAAKTKVAPIKRMTIPRLELTAALLLTQLVATSLQMLKLNSEQIEIHLWSDSSVALAWIRSQAHRWKDFVHNRVIKIQETIPQAIWRHVSGKENPADCASRGISTSKLADHQLWWAGPAWINQDPAEWPQSTIDTAAMTIPEVAKEAKPLPANPVTMKINEITQILNRYSTMSKLLAVTATINRAIDRFQREPTPPGPILTTRELNDARLFW</sequence>
<evidence type="ECO:0000313" key="1">
    <source>
        <dbReference type="Proteomes" id="UP000694866"/>
    </source>
</evidence>
<accession>A0A9R1TQW5</accession>
<dbReference type="Pfam" id="PF05380">
    <property type="entry name" value="Peptidase_A17"/>
    <property type="match status" value="1"/>
</dbReference>
<organism evidence="1 2">
    <name type="scientific">Fopius arisanus</name>
    <dbReference type="NCBI Taxonomy" id="64838"/>
    <lineage>
        <taxon>Eukaryota</taxon>
        <taxon>Metazoa</taxon>
        <taxon>Ecdysozoa</taxon>
        <taxon>Arthropoda</taxon>
        <taxon>Hexapoda</taxon>
        <taxon>Insecta</taxon>
        <taxon>Pterygota</taxon>
        <taxon>Neoptera</taxon>
        <taxon>Endopterygota</taxon>
        <taxon>Hymenoptera</taxon>
        <taxon>Apocrita</taxon>
        <taxon>Ichneumonoidea</taxon>
        <taxon>Braconidae</taxon>
        <taxon>Opiinae</taxon>
        <taxon>Fopius</taxon>
    </lineage>
</organism>
<keyword evidence="1" id="KW-1185">Reference proteome</keyword>
<protein>
    <recommendedName>
        <fullName evidence="3">Pao retrotransposon peptidase</fullName>
    </recommendedName>
</protein>
<proteinExistence type="predicted"/>
<dbReference type="GeneID" id="105273098"/>
<feature type="non-terminal residue" evidence="2">
    <location>
        <position position="335"/>
    </location>
</feature>
<feature type="non-terminal residue" evidence="2">
    <location>
        <position position="1"/>
    </location>
</feature>
<dbReference type="PANTHER" id="PTHR47331">
    <property type="entry name" value="PHD-TYPE DOMAIN-CONTAINING PROTEIN"/>
    <property type="match status" value="1"/>
</dbReference>
<evidence type="ECO:0008006" key="3">
    <source>
        <dbReference type="Google" id="ProtNLM"/>
    </source>
</evidence>